<evidence type="ECO:0000313" key="3">
    <source>
        <dbReference type="Proteomes" id="UP000502894"/>
    </source>
</evidence>
<dbReference type="PANTHER" id="PTHR33803:SF3">
    <property type="entry name" value="BLL1974 PROTEIN"/>
    <property type="match status" value="1"/>
</dbReference>
<dbReference type="KEGG" id="lant:TUM19329_21230"/>
<gene>
    <name evidence="2" type="ORF">TUM19329_21230</name>
</gene>
<dbReference type="RefSeq" id="WP_173237278.1">
    <property type="nucleotide sequence ID" value="NZ_AP022839.1"/>
</dbReference>
<accession>A0A6F8T6V4</accession>
<reference evidence="2" key="1">
    <citation type="journal article" date="2020" name="Microbiol. Resour. Announc.">
        <title>Complete Genome Sequence of Novel Psychrotolerant Legionella Strain TUM19329, Isolated from Antarctic Lake Sediment.</title>
        <authorList>
            <person name="Shimada S."/>
            <person name="Nakai R."/>
            <person name="Aoki K."/>
            <person name="Shimoeda N."/>
            <person name="Ohno G."/>
            <person name="Miyazaki Y."/>
            <person name="Kudoh S."/>
            <person name="Imura S."/>
            <person name="Watanabe K."/>
            <person name="Ishii Y."/>
            <person name="Tateda K."/>
        </authorList>
    </citation>
    <scope>NUCLEOTIDE SEQUENCE [LARGE SCALE GENOMIC DNA]</scope>
    <source>
        <strain evidence="2">TUM19329</strain>
    </source>
</reference>
<sequence length="497" mass="55775">MSLDVNGFDEPVTGGTATITVGNDHRLVKLAQKLPWDEMLQLVLPDLQRTEKKHWWMGRPLRIRIHLGVYVLQQMFNLTDRFAEQQVRDNAAFRLFCGYGLIKKWHAPDHTKIETFRSRLSPEKQRRLANLIAQQAVKLNYANPTELDIDSTVQEANIAYPAIANLLIKVAVLASKVGKGLNQLCSGGMKQYCVGLSNLKQIALYYFNLKRKDVGGGILSVVLQRLWRETYADVLPILNDLYLFGAKLASGKYWALRRSVETLSWRGTMLLQNVHGYLFEGIINTSISSLHAYEVGCFNKGKLNKGVQFGRVYQLGRIGGNFLFVGECTSTYMPDAQSLPLMLNTHEHLFGKGLLASVATDKGYYSLSNEQLLIEKGVLEIQLPRPDRTLNAARETTPWPIRQLLHHRRAGIEPLIGHTKHGGQLGRSRMKSDETTKSAGYAAVFGFNLRQLTRYLSGEVRPEIDKMTNIAANNANSTYKTVIQGCKSACKNDPLLG</sequence>
<evidence type="ECO:0000259" key="1">
    <source>
        <dbReference type="Pfam" id="PF05598"/>
    </source>
</evidence>
<evidence type="ECO:0000313" key="2">
    <source>
        <dbReference type="EMBL" id="BCA95762.1"/>
    </source>
</evidence>
<dbReference type="Proteomes" id="UP000502894">
    <property type="component" value="Chromosome"/>
</dbReference>
<dbReference type="PANTHER" id="PTHR33803">
    <property type="entry name" value="IS1478 TRANSPOSASE"/>
    <property type="match status" value="1"/>
</dbReference>
<protein>
    <submittedName>
        <fullName evidence="2">IS5 family transposase</fullName>
    </submittedName>
</protein>
<dbReference type="Pfam" id="PF05598">
    <property type="entry name" value="DUF772"/>
    <property type="match status" value="1"/>
</dbReference>
<dbReference type="InterPro" id="IPR008490">
    <property type="entry name" value="Transposase_InsH_N"/>
</dbReference>
<organism evidence="2 3">
    <name type="scientific">Legionella antarctica</name>
    <dbReference type="NCBI Taxonomy" id="2708020"/>
    <lineage>
        <taxon>Bacteria</taxon>
        <taxon>Pseudomonadati</taxon>
        <taxon>Pseudomonadota</taxon>
        <taxon>Gammaproteobacteria</taxon>
        <taxon>Legionellales</taxon>
        <taxon>Legionellaceae</taxon>
        <taxon>Legionella</taxon>
    </lineage>
</organism>
<dbReference type="EMBL" id="AP022839">
    <property type="protein sequence ID" value="BCA95762.1"/>
    <property type="molecule type" value="Genomic_DNA"/>
</dbReference>
<feature type="domain" description="Transposase InsH N-terminal" evidence="1">
    <location>
        <begin position="23"/>
        <end position="119"/>
    </location>
</feature>
<name>A0A6F8T6V4_9GAMM</name>
<proteinExistence type="predicted"/>
<dbReference type="AlphaFoldDB" id="A0A6F8T6V4"/>
<keyword evidence="3" id="KW-1185">Reference proteome</keyword>